<feature type="binding site" evidence="17">
    <location>
        <position position="370"/>
    </location>
    <ligand>
        <name>(6S)-NADPHX</name>
        <dbReference type="ChEBI" id="CHEBI:64076"/>
    </ligand>
</feature>
<comment type="function">
    <text evidence="17">Catalyzes the dehydration of the S-form of NAD(P)HX at the expense of ADP, which is converted to AMP. Together with NAD(P)HX epimerase, which catalyzes the epimerization of the S- and R-forms, the enzyme allows the repair of both epimers of NAD(P)HX, a damaged form of NAD(P)H that is a result of enzymatic or heat-dependent hydration.</text>
</comment>
<comment type="catalytic activity">
    <reaction evidence="16 17 19">
        <text>(6S)-NADPHX + ADP = AMP + phosphate + NADPH + H(+)</text>
        <dbReference type="Rhea" id="RHEA:32235"/>
        <dbReference type="ChEBI" id="CHEBI:15378"/>
        <dbReference type="ChEBI" id="CHEBI:43474"/>
        <dbReference type="ChEBI" id="CHEBI:57783"/>
        <dbReference type="ChEBI" id="CHEBI:64076"/>
        <dbReference type="ChEBI" id="CHEBI:456215"/>
        <dbReference type="ChEBI" id="CHEBI:456216"/>
        <dbReference type="EC" id="4.2.1.136"/>
    </reaction>
</comment>
<keyword evidence="10 17" id="KW-0520">NAD</keyword>
<comment type="caution">
    <text evidence="22">The sequence shown here is derived from an EMBL/GenBank/DDBJ whole genome shotgun (WGS) entry which is preliminary data.</text>
</comment>
<dbReference type="SUPFAM" id="SSF53613">
    <property type="entry name" value="Ribokinase-like"/>
    <property type="match status" value="1"/>
</dbReference>
<comment type="similarity">
    <text evidence="17">Belongs to the NnrD/CARKD family.</text>
</comment>
<dbReference type="Proteomes" id="UP000234845">
    <property type="component" value="Unassembled WGS sequence"/>
</dbReference>
<dbReference type="InterPro" id="IPR004443">
    <property type="entry name" value="YjeF_N_dom"/>
</dbReference>
<feature type="binding site" evidence="17">
    <location>
        <position position="320"/>
    </location>
    <ligand>
        <name>(6S)-NADPHX</name>
        <dbReference type="ChEBI" id="CHEBI:64076"/>
    </ligand>
</feature>
<protein>
    <recommendedName>
        <fullName evidence="19">Bifunctional NAD(P)H-hydrate repair enzyme</fullName>
    </recommendedName>
    <alternativeName>
        <fullName evidence="19">Nicotinamide nucleotide repair protein</fullName>
    </alternativeName>
    <domain>
        <recommendedName>
            <fullName evidence="19">ADP-dependent (S)-NAD(P)H-hydrate dehydratase</fullName>
            <ecNumber evidence="19">4.2.1.136</ecNumber>
        </recommendedName>
        <alternativeName>
            <fullName evidence="19">ADP-dependent NAD(P)HX dehydratase</fullName>
        </alternativeName>
    </domain>
    <domain>
        <recommendedName>
            <fullName evidence="19">NAD(P)H-hydrate epimerase</fullName>
            <ecNumber evidence="19">5.1.99.6</ecNumber>
        </recommendedName>
    </domain>
</protein>
<feature type="domain" description="YjeF N-terminal" evidence="21">
    <location>
        <begin position="12"/>
        <end position="214"/>
    </location>
</feature>
<evidence type="ECO:0000256" key="3">
    <source>
        <dbReference type="ARBA" id="ARBA00006001"/>
    </source>
</evidence>
<feature type="binding site" evidence="18">
    <location>
        <position position="61"/>
    </location>
    <ligand>
        <name>K(+)</name>
        <dbReference type="ChEBI" id="CHEBI:29103"/>
    </ligand>
</feature>
<feature type="binding site" evidence="17">
    <location>
        <position position="259"/>
    </location>
    <ligand>
        <name>(6S)-NADPHX</name>
        <dbReference type="ChEBI" id="CHEBI:64076"/>
    </ligand>
</feature>
<comment type="catalytic activity">
    <reaction evidence="2 18 19">
        <text>(6R)-NADPHX = (6S)-NADPHX</text>
        <dbReference type="Rhea" id="RHEA:32227"/>
        <dbReference type="ChEBI" id="CHEBI:64076"/>
        <dbReference type="ChEBI" id="CHEBI:64077"/>
        <dbReference type="EC" id="5.1.99.6"/>
    </reaction>
</comment>
<proteinExistence type="inferred from homology"/>
<dbReference type="Gene3D" id="3.40.1190.20">
    <property type="match status" value="1"/>
</dbReference>
<evidence type="ECO:0000256" key="17">
    <source>
        <dbReference type="HAMAP-Rule" id="MF_01965"/>
    </source>
</evidence>
<dbReference type="AlphaFoldDB" id="A0A2N5Y0J4"/>
<evidence type="ECO:0000256" key="14">
    <source>
        <dbReference type="ARBA" id="ARBA00025153"/>
    </source>
</evidence>
<feature type="domain" description="YjeF C-terminal" evidence="20">
    <location>
        <begin position="224"/>
        <end position="492"/>
    </location>
</feature>
<dbReference type="CDD" id="cd01171">
    <property type="entry name" value="YXKO-related"/>
    <property type="match status" value="1"/>
</dbReference>
<feature type="binding site" evidence="18">
    <location>
        <begin position="60"/>
        <end position="64"/>
    </location>
    <ligand>
        <name>(6S)-NADPHX</name>
        <dbReference type="ChEBI" id="CHEBI:64076"/>
    </ligand>
</feature>
<comment type="caution">
    <text evidence="18">Lacks conserved residue(s) required for the propagation of feature annotation.</text>
</comment>
<evidence type="ECO:0000256" key="11">
    <source>
        <dbReference type="ARBA" id="ARBA00023235"/>
    </source>
</evidence>
<dbReference type="InterPro" id="IPR036652">
    <property type="entry name" value="YjeF_N_dom_sf"/>
</dbReference>
<dbReference type="InterPro" id="IPR030677">
    <property type="entry name" value="Nnr"/>
</dbReference>
<comment type="catalytic activity">
    <reaction evidence="1 18 19">
        <text>(6R)-NADHX = (6S)-NADHX</text>
        <dbReference type="Rhea" id="RHEA:32215"/>
        <dbReference type="ChEBI" id="CHEBI:64074"/>
        <dbReference type="ChEBI" id="CHEBI:64075"/>
        <dbReference type="EC" id="5.1.99.6"/>
    </reaction>
</comment>
<evidence type="ECO:0000256" key="15">
    <source>
        <dbReference type="ARBA" id="ARBA00048238"/>
    </source>
</evidence>
<evidence type="ECO:0000256" key="18">
    <source>
        <dbReference type="HAMAP-Rule" id="MF_01966"/>
    </source>
</evidence>
<dbReference type="GO" id="GO:0110051">
    <property type="term" value="P:metabolite repair"/>
    <property type="evidence" value="ECO:0007669"/>
    <property type="project" value="TreeGrafter"/>
</dbReference>
<dbReference type="GO" id="GO:0005524">
    <property type="term" value="F:ATP binding"/>
    <property type="evidence" value="ECO:0007669"/>
    <property type="project" value="UniProtKB-UniRule"/>
</dbReference>
<dbReference type="PIRSF" id="PIRSF017184">
    <property type="entry name" value="Nnr"/>
    <property type="match status" value="1"/>
</dbReference>
<dbReference type="GO" id="GO:0046496">
    <property type="term" value="P:nicotinamide nucleotide metabolic process"/>
    <property type="evidence" value="ECO:0007669"/>
    <property type="project" value="UniProtKB-UniRule"/>
</dbReference>
<dbReference type="NCBIfam" id="TIGR00196">
    <property type="entry name" value="yjeF_cterm"/>
    <property type="match status" value="1"/>
</dbReference>
<evidence type="ECO:0000256" key="5">
    <source>
        <dbReference type="ARBA" id="ARBA00022723"/>
    </source>
</evidence>
<keyword evidence="5 18" id="KW-0479">Metal-binding</keyword>
<keyword evidence="7 17" id="KW-0067">ATP-binding</keyword>
<keyword evidence="8 17" id="KW-0521">NADP</keyword>
<comment type="similarity">
    <text evidence="18">Belongs to the NnrE/AIBP family.</text>
</comment>
<feature type="binding site" evidence="18">
    <location>
        <position position="124"/>
    </location>
    <ligand>
        <name>K(+)</name>
        <dbReference type="ChEBI" id="CHEBI:29103"/>
    </ligand>
</feature>
<dbReference type="NCBIfam" id="TIGR00197">
    <property type="entry name" value="yjeF_nterm"/>
    <property type="match status" value="1"/>
</dbReference>
<sequence>MQLEALYSAEQTRALDRCAIENHGISGAVLMSRAAATALDHLLLRWPHPLLLQILCGTGNNGGDGYLLADQAHKRGIPVQVWQLGDAGKMRGDALLARQQALANGVAVAAFHPGALRAEGVLIDAMLGTGLTGEVRAPFSEAITLCNQSGLPLLAVDIPSGLCADTGRRLGATTRADMTVTFIGYKRGLFTLDGPDCCGILVFADLGVPAEVYRQSAPDWLRLDLDLLLAQLPSRPANAHKGNYGTVLVVGGDYGMGGAVALAAEAALRAGAGLVRVATRAEHVAAVIARTPEAMPVSVGSGQALKPLVDSADVLVVGPGLGQSPWSEQLVQTIAESGKPCVLDADGLNMLAAGRVLSPRVRDNWVFTPHPGEAARLLGCSTAQVQADRFAATKRLQERLGGVVILKGNGSLVTDGTRGLLCDYGNPGMASGGMGDVLSGVIGGLLAQDLVGLDAAALAVCLHGAAADIASEQGQKGLLAGDLMVPLRALLG</sequence>
<keyword evidence="13" id="KW-0511">Multifunctional enzyme</keyword>
<evidence type="ECO:0000256" key="7">
    <source>
        <dbReference type="ARBA" id="ARBA00022840"/>
    </source>
</evidence>
<feature type="binding site" evidence="18">
    <location>
        <position position="160"/>
    </location>
    <ligand>
        <name>K(+)</name>
        <dbReference type="ChEBI" id="CHEBI:29103"/>
    </ligand>
</feature>
<keyword evidence="11 18" id="KW-0413">Isomerase</keyword>
<evidence type="ECO:0000256" key="9">
    <source>
        <dbReference type="ARBA" id="ARBA00022958"/>
    </source>
</evidence>
<keyword evidence="12 17" id="KW-0456">Lyase</keyword>
<dbReference type="Pfam" id="PF01256">
    <property type="entry name" value="Carb_kinase"/>
    <property type="match status" value="1"/>
</dbReference>
<evidence type="ECO:0000256" key="12">
    <source>
        <dbReference type="ARBA" id="ARBA00023239"/>
    </source>
</evidence>
<evidence type="ECO:0000256" key="8">
    <source>
        <dbReference type="ARBA" id="ARBA00022857"/>
    </source>
</evidence>
<comment type="similarity">
    <text evidence="3 19">In the N-terminal section; belongs to the NnrE/AIBP family.</text>
</comment>
<evidence type="ECO:0000256" key="4">
    <source>
        <dbReference type="ARBA" id="ARBA00009524"/>
    </source>
</evidence>
<comment type="cofactor">
    <cofactor evidence="18 19">
        <name>K(+)</name>
        <dbReference type="ChEBI" id="CHEBI:29103"/>
    </cofactor>
    <text evidence="18 19">Binds 1 potassium ion per subunit.</text>
</comment>
<evidence type="ECO:0000256" key="19">
    <source>
        <dbReference type="PIRNR" id="PIRNR017184"/>
    </source>
</evidence>
<keyword evidence="9 18" id="KW-0630">Potassium</keyword>
<comment type="function">
    <text evidence="18">Catalyzes the epimerization of the S- and R-forms of NAD(P)HX, a damaged form of NAD(P)H that is a result of enzymatic or heat-dependent hydration. This is a prerequisite for the S-specific NAD(P)H-hydrate dehydratase to allow the repair of both epimers of NAD(P)HX.</text>
</comment>
<comment type="catalytic activity">
    <reaction evidence="15 17 19">
        <text>(6S)-NADHX + ADP = AMP + phosphate + NADH + H(+)</text>
        <dbReference type="Rhea" id="RHEA:32223"/>
        <dbReference type="ChEBI" id="CHEBI:15378"/>
        <dbReference type="ChEBI" id="CHEBI:43474"/>
        <dbReference type="ChEBI" id="CHEBI:57945"/>
        <dbReference type="ChEBI" id="CHEBI:64074"/>
        <dbReference type="ChEBI" id="CHEBI:456215"/>
        <dbReference type="ChEBI" id="CHEBI:456216"/>
        <dbReference type="EC" id="4.2.1.136"/>
    </reaction>
</comment>
<dbReference type="GO" id="GO:0052855">
    <property type="term" value="F:ADP-dependent NAD(P)H-hydrate dehydratase activity"/>
    <property type="evidence" value="ECO:0007669"/>
    <property type="project" value="UniProtKB-UniRule"/>
</dbReference>
<feature type="binding site" evidence="18">
    <location>
        <begin position="128"/>
        <end position="134"/>
    </location>
    <ligand>
        <name>(6S)-NADPHX</name>
        <dbReference type="ChEBI" id="CHEBI:64076"/>
    </ligand>
</feature>
<evidence type="ECO:0000259" key="20">
    <source>
        <dbReference type="PROSITE" id="PS51383"/>
    </source>
</evidence>
<dbReference type="HAMAP" id="MF_01965">
    <property type="entry name" value="NADHX_dehydratase"/>
    <property type="match status" value="1"/>
</dbReference>
<comment type="subunit">
    <text evidence="17">Homotetramer.</text>
</comment>
<evidence type="ECO:0000313" key="23">
    <source>
        <dbReference type="Proteomes" id="UP000234845"/>
    </source>
</evidence>
<dbReference type="SUPFAM" id="SSF64153">
    <property type="entry name" value="YjeF N-terminal domain-like"/>
    <property type="match status" value="1"/>
</dbReference>
<organism evidence="22 23">
    <name type="scientific">Kineobactrum sediminis</name>
    <dbReference type="NCBI Taxonomy" id="1905677"/>
    <lineage>
        <taxon>Bacteria</taxon>
        <taxon>Pseudomonadati</taxon>
        <taxon>Pseudomonadota</taxon>
        <taxon>Gammaproteobacteria</taxon>
        <taxon>Cellvibrionales</taxon>
        <taxon>Halieaceae</taxon>
        <taxon>Kineobactrum</taxon>
    </lineage>
</organism>
<dbReference type="PROSITE" id="PS51383">
    <property type="entry name" value="YJEF_C_3"/>
    <property type="match status" value="1"/>
</dbReference>
<comment type="similarity">
    <text evidence="4 19">In the C-terminal section; belongs to the NnrD/CARKD family.</text>
</comment>
<dbReference type="PROSITE" id="PS51385">
    <property type="entry name" value="YJEF_N"/>
    <property type="match status" value="1"/>
</dbReference>
<dbReference type="GO" id="GO:0052856">
    <property type="term" value="F:NAD(P)HX epimerase activity"/>
    <property type="evidence" value="ECO:0007669"/>
    <property type="project" value="UniProtKB-UniRule"/>
</dbReference>
<evidence type="ECO:0000256" key="10">
    <source>
        <dbReference type="ARBA" id="ARBA00023027"/>
    </source>
</evidence>
<dbReference type="OrthoDB" id="9806925at2"/>
<comment type="cofactor">
    <cofactor evidence="17">
        <name>Mg(2+)</name>
        <dbReference type="ChEBI" id="CHEBI:18420"/>
    </cofactor>
</comment>
<dbReference type="EMBL" id="PKLZ01000010">
    <property type="protein sequence ID" value="PLW81879.1"/>
    <property type="molecule type" value="Genomic_DNA"/>
</dbReference>
<dbReference type="InterPro" id="IPR017953">
    <property type="entry name" value="Carbohydrate_kinase_pred_CS"/>
</dbReference>
<evidence type="ECO:0000313" key="22">
    <source>
        <dbReference type="EMBL" id="PLW81879.1"/>
    </source>
</evidence>
<reference evidence="23" key="1">
    <citation type="submission" date="2017-11" db="EMBL/GenBank/DDBJ databases">
        <title>The draft genome sequence of Chromatocurvus sp. F02.</title>
        <authorList>
            <person name="Du Z.-J."/>
            <person name="Chang Y.-Q."/>
        </authorList>
    </citation>
    <scope>NUCLEOTIDE SEQUENCE [LARGE SCALE GENOMIC DNA]</scope>
    <source>
        <strain evidence="23">F02</strain>
    </source>
</reference>
<feature type="binding site" evidence="17">
    <location>
        <position position="436"/>
    </location>
    <ligand>
        <name>(6S)-NADPHX</name>
        <dbReference type="ChEBI" id="CHEBI:64076"/>
    </ligand>
</feature>
<evidence type="ECO:0000256" key="1">
    <source>
        <dbReference type="ARBA" id="ARBA00000013"/>
    </source>
</evidence>
<dbReference type="Pfam" id="PF03853">
    <property type="entry name" value="YjeF_N"/>
    <property type="match status" value="1"/>
</dbReference>
<feature type="binding site" evidence="18">
    <location>
        <position position="157"/>
    </location>
    <ligand>
        <name>(6S)-NADPHX</name>
        <dbReference type="ChEBI" id="CHEBI:64076"/>
    </ligand>
</feature>
<dbReference type="EC" id="5.1.99.6" evidence="19"/>
<dbReference type="PANTHER" id="PTHR12592">
    <property type="entry name" value="ATP-DEPENDENT (S)-NAD(P)H-HYDRATE DEHYDRATASE FAMILY MEMBER"/>
    <property type="match status" value="1"/>
</dbReference>
<name>A0A2N5Y0J4_9GAMM</name>
<evidence type="ECO:0000256" key="16">
    <source>
        <dbReference type="ARBA" id="ARBA00049209"/>
    </source>
</evidence>
<feature type="binding site" evidence="17">
    <location>
        <begin position="407"/>
        <end position="411"/>
    </location>
    <ligand>
        <name>AMP</name>
        <dbReference type="ChEBI" id="CHEBI:456215"/>
    </ligand>
</feature>
<comment type="function">
    <text evidence="14 19">Bifunctional enzyme that catalyzes the epimerization of the S- and R-forms of NAD(P)HX and the dehydration of the S-form of NAD(P)HX at the expense of ADP, which is converted to AMP. This allows the repair of both epimers of NAD(P)HX, a damaged form of NAD(P)H that is a result of enzymatic or heat-dependent hydration.</text>
</comment>
<dbReference type="HAMAP" id="MF_01966">
    <property type="entry name" value="NADHX_epimerase"/>
    <property type="match status" value="1"/>
</dbReference>
<dbReference type="EC" id="4.2.1.136" evidence="19"/>
<evidence type="ECO:0000256" key="2">
    <source>
        <dbReference type="ARBA" id="ARBA00000909"/>
    </source>
</evidence>
<evidence type="ECO:0000256" key="6">
    <source>
        <dbReference type="ARBA" id="ARBA00022741"/>
    </source>
</evidence>
<dbReference type="PROSITE" id="PS01050">
    <property type="entry name" value="YJEF_C_2"/>
    <property type="match status" value="1"/>
</dbReference>
<feature type="binding site" evidence="17">
    <location>
        <position position="435"/>
    </location>
    <ligand>
        <name>AMP</name>
        <dbReference type="ChEBI" id="CHEBI:456215"/>
    </ligand>
</feature>
<evidence type="ECO:0000259" key="21">
    <source>
        <dbReference type="PROSITE" id="PS51385"/>
    </source>
</evidence>
<dbReference type="PANTHER" id="PTHR12592:SF0">
    <property type="entry name" value="ATP-DEPENDENT (S)-NAD(P)H-HYDRATE DEHYDRATASE"/>
    <property type="match status" value="1"/>
</dbReference>
<dbReference type="GO" id="GO:0046872">
    <property type="term" value="F:metal ion binding"/>
    <property type="evidence" value="ECO:0007669"/>
    <property type="project" value="UniProtKB-UniRule"/>
</dbReference>
<dbReference type="InterPro" id="IPR029056">
    <property type="entry name" value="Ribokinase-like"/>
</dbReference>
<dbReference type="InterPro" id="IPR000631">
    <property type="entry name" value="CARKD"/>
</dbReference>
<keyword evidence="23" id="KW-1185">Reference proteome</keyword>
<accession>A0A2N5Y0J4</accession>
<gene>
    <name evidence="18" type="primary">nnrE</name>
    <name evidence="17" type="synonym">nnrD</name>
    <name evidence="22" type="ORF">CWI75_13850</name>
</gene>
<dbReference type="Gene3D" id="3.40.50.10260">
    <property type="entry name" value="YjeF N-terminal domain"/>
    <property type="match status" value="1"/>
</dbReference>
<evidence type="ECO:0000256" key="13">
    <source>
        <dbReference type="ARBA" id="ARBA00023268"/>
    </source>
</evidence>
<keyword evidence="6 17" id="KW-0547">Nucleotide-binding</keyword>